<gene>
    <name evidence="4" type="ORF">IAD01_06305</name>
</gene>
<evidence type="ECO:0000313" key="4">
    <source>
        <dbReference type="EMBL" id="HIS24995.1"/>
    </source>
</evidence>
<dbReference type="InterPro" id="IPR051016">
    <property type="entry name" value="Diverse_Substrate_AcTransf"/>
</dbReference>
<dbReference type="Pfam" id="PF00583">
    <property type="entry name" value="Acetyltransf_1"/>
    <property type="match status" value="1"/>
</dbReference>
<dbReference type="PANTHER" id="PTHR10545:SF29">
    <property type="entry name" value="GH14572P-RELATED"/>
    <property type="match status" value="1"/>
</dbReference>
<dbReference type="EMBL" id="DVIR01000056">
    <property type="protein sequence ID" value="HIS24995.1"/>
    <property type="molecule type" value="Genomic_DNA"/>
</dbReference>
<proteinExistence type="predicted"/>
<evidence type="ECO:0000256" key="2">
    <source>
        <dbReference type="ARBA" id="ARBA00023315"/>
    </source>
</evidence>
<organism evidence="4 5">
    <name type="scientific">Candidatus Faeciplasma gallinarum</name>
    <dbReference type="NCBI Taxonomy" id="2840799"/>
    <lineage>
        <taxon>Bacteria</taxon>
        <taxon>Bacillati</taxon>
        <taxon>Bacillota</taxon>
        <taxon>Clostridia</taxon>
        <taxon>Eubacteriales</taxon>
        <taxon>Oscillospiraceae</taxon>
        <taxon>Oscillospiraceae incertae sedis</taxon>
        <taxon>Candidatus Faeciplasma</taxon>
    </lineage>
</organism>
<dbReference type="PANTHER" id="PTHR10545">
    <property type="entry name" value="DIAMINE N-ACETYLTRANSFERASE"/>
    <property type="match status" value="1"/>
</dbReference>
<accession>A0A9D1EPA1</accession>
<reference evidence="4" key="2">
    <citation type="journal article" date="2021" name="PeerJ">
        <title>Extensive microbial diversity within the chicken gut microbiome revealed by metagenomics and culture.</title>
        <authorList>
            <person name="Gilroy R."/>
            <person name="Ravi A."/>
            <person name="Getino M."/>
            <person name="Pursley I."/>
            <person name="Horton D.L."/>
            <person name="Alikhan N.F."/>
            <person name="Baker D."/>
            <person name="Gharbi K."/>
            <person name="Hall N."/>
            <person name="Watson M."/>
            <person name="Adriaenssens E.M."/>
            <person name="Foster-Nyarko E."/>
            <person name="Jarju S."/>
            <person name="Secka A."/>
            <person name="Antonio M."/>
            <person name="Oren A."/>
            <person name="Chaudhuri R.R."/>
            <person name="La Ragione R."/>
            <person name="Hildebrand F."/>
            <person name="Pallen M.J."/>
        </authorList>
    </citation>
    <scope>NUCLEOTIDE SEQUENCE</scope>
    <source>
        <strain evidence="4">CHK157-1446</strain>
    </source>
</reference>
<reference evidence="4" key="1">
    <citation type="submission" date="2020-10" db="EMBL/GenBank/DDBJ databases">
        <authorList>
            <person name="Gilroy R."/>
        </authorList>
    </citation>
    <scope>NUCLEOTIDE SEQUENCE</scope>
    <source>
        <strain evidence="4">CHK157-1446</strain>
    </source>
</reference>
<dbReference type="InterPro" id="IPR016181">
    <property type="entry name" value="Acyl_CoA_acyltransferase"/>
</dbReference>
<evidence type="ECO:0000259" key="3">
    <source>
        <dbReference type="PROSITE" id="PS51186"/>
    </source>
</evidence>
<dbReference type="InterPro" id="IPR000182">
    <property type="entry name" value="GNAT_dom"/>
</dbReference>
<dbReference type="AlphaFoldDB" id="A0A9D1EPA1"/>
<evidence type="ECO:0000256" key="1">
    <source>
        <dbReference type="ARBA" id="ARBA00022679"/>
    </source>
</evidence>
<keyword evidence="1" id="KW-0808">Transferase</keyword>
<dbReference type="GO" id="GO:0008080">
    <property type="term" value="F:N-acetyltransferase activity"/>
    <property type="evidence" value="ECO:0007669"/>
    <property type="project" value="UniProtKB-ARBA"/>
</dbReference>
<feature type="domain" description="N-acetyltransferase" evidence="3">
    <location>
        <begin position="1"/>
        <end position="164"/>
    </location>
</feature>
<sequence>MIRRAAAVDVDKVIKLLHEVLDIHYDIRPDLYNKNATKYSRDELLKMFECDRLPVFVYDDGGDIKGYAFCELKDCSGSTGLKPILSLYIDDLCVDRSCRGQRIGKALFEYVKEFARSKGCYNITLCVWEGNDPARAFYDAMGMSVQKTVMETVLTQPEDNKERS</sequence>
<dbReference type="SUPFAM" id="SSF55729">
    <property type="entry name" value="Acyl-CoA N-acyltransferases (Nat)"/>
    <property type="match status" value="1"/>
</dbReference>
<protein>
    <submittedName>
        <fullName evidence="4">GNAT family N-acetyltransferase</fullName>
    </submittedName>
</protein>
<dbReference type="Proteomes" id="UP000823982">
    <property type="component" value="Unassembled WGS sequence"/>
</dbReference>
<evidence type="ECO:0000313" key="5">
    <source>
        <dbReference type="Proteomes" id="UP000823982"/>
    </source>
</evidence>
<dbReference type="Gene3D" id="3.40.630.30">
    <property type="match status" value="1"/>
</dbReference>
<name>A0A9D1EPA1_9FIRM</name>
<dbReference type="PROSITE" id="PS51186">
    <property type="entry name" value="GNAT"/>
    <property type="match status" value="1"/>
</dbReference>
<dbReference type="CDD" id="cd04301">
    <property type="entry name" value="NAT_SF"/>
    <property type="match status" value="1"/>
</dbReference>
<keyword evidence="2" id="KW-0012">Acyltransferase</keyword>
<comment type="caution">
    <text evidence="4">The sequence shown here is derived from an EMBL/GenBank/DDBJ whole genome shotgun (WGS) entry which is preliminary data.</text>
</comment>